<dbReference type="GO" id="GO:0006352">
    <property type="term" value="P:DNA-templated transcription initiation"/>
    <property type="evidence" value="ECO:0007669"/>
    <property type="project" value="InterPro"/>
</dbReference>
<keyword evidence="2" id="KW-0805">Transcription regulation</keyword>
<accession>A0A174THB3</accession>
<keyword evidence="4" id="KW-0804">Transcription</keyword>
<gene>
    <name evidence="6" type="primary">sigX_2</name>
    <name evidence="6" type="ORF">ERS852557_02640</name>
</gene>
<name>A0A174THB3_BACT4</name>
<keyword evidence="3" id="KW-0731">Sigma factor</keyword>
<dbReference type="SMART" id="SM00421">
    <property type="entry name" value="HTH_LUXR"/>
    <property type="match status" value="1"/>
</dbReference>
<dbReference type="InterPro" id="IPR014284">
    <property type="entry name" value="RNA_pol_sigma-70_dom"/>
</dbReference>
<feature type="domain" description="HTH luxR-type" evidence="5">
    <location>
        <begin position="136"/>
        <end position="191"/>
    </location>
</feature>
<dbReference type="Gene3D" id="1.10.10.10">
    <property type="entry name" value="Winged helix-like DNA-binding domain superfamily/Winged helix DNA-binding domain"/>
    <property type="match status" value="1"/>
</dbReference>
<evidence type="ECO:0000313" key="7">
    <source>
        <dbReference type="Proteomes" id="UP000095541"/>
    </source>
</evidence>
<evidence type="ECO:0000256" key="1">
    <source>
        <dbReference type="ARBA" id="ARBA00010641"/>
    </source>
</evidence>
<organism evidence="6 7">
    <name type="scientific">Bacteroides thetaiotaomicron</name>
    <dbReference type="NCBI Taxonomy" id="818"/>
    <lineage>
        <taxon>Bacteria</taxon>
        <taxon>Pseudomonadati</taxon>
        <taxon>Bacteroidota</taxon>
        <taxon>Bacteroidia</taxon>
        <taxon>Bacteroidales</taxon>
        <taxon>Bacteroidaceae</taxon>
        <taxon>Bacteroides</taxon>
    </lineage>
</organism>
<dbReference type="PRINTS" id="PR00038">
    <property type="entry name" value="HTHLUXR"/>
</dbReference>
<protein>
    <submittedName>
        <fullName evidence="6">RNA polymerase ECF-type sigma factor</fullName>
    </submittedName>
</protein>
<proteinExistence type="inferred from homology"/>
<dbReference type="Pfam" id="PF08281">
    <property type="entry name" value="Sigma70_r4_2"/>
    <property type="match status" value="1"/>
</dbReference>
<dbReference type="GO" id="GO:0016987">
    <property type="term" value="F:sigma factor activity"/>
    <property type="evidence" value="ECO:0007669"/>
    <property type="project" value="UniProtKB-KW"/>
</dbReference>
<dbReference type="Gene3D" id="1.10.1740.10">
    <property type="match status" value="1"/>
</dbReference>
<dbReference type="SUPFAM" id="SSF88659">
    <property type="entry name" value="Sigma3 and sigma4 domains of RNA polymerase sigma factors"/>
    <property type="match status" value="1"/>
</dbReference>
<dbReference type="PANTHER" id="PTHR43133">
    <property type="entry name" value="RNA POLYMERASE ECF-TYPE SIGMA FACTO"/>
    <property type="match status" value="1"/>
</dbReference>
<dbReference type="InterPro" id="IPR014327">
    <property type="entry name" value="RNA_pol_sigma70_bacteroid"/>
</dbReference>
<evidence type="ECO:0000259" key="5">
    <source>
        <dbReference type="SMART" id="SM00421"/>
    </source>
</evidence>
<sequence length="198" mass="23567">MYFWRKTPEMTNNEISIEQINKLDAAAFRLLYKNYYKALVCYAITIVGDSESAEDIVQELFSTIWEKKMFFRSLASFRVYLYNSVRNASLDYLKHKDVEGNYLQKMLDSHSTTFRMEEEEEGFFSEEVYRQLLQTIDALPDRCREVFLMYMEGKKNEEIATALHVSLETVKTQKKRAMSFLRKKLGSYHFLLLQMLFL</sequence>
<dbReference type="InterPro" id="IPR013249">
    <property type="entry name" value="RNA_pol_sigma70_r4_t2"/>
</dbReference>
<dbReference type="NCBIfam" id="TIGR02937">
    <property type="entry name" value="sigma70-ECF"/>
    <property type="match status" value="1"/>
</dbReference>
<dbReference type="InterPro" id="IPR007627">
    <property type="entry name" value="RNA_pol_sigma70_r2"/>
</dbReference>
<dbReference type="Proteomes" id="UP000095541">
    <property type="component" value="Unassembled WGS sequence"/>
</dbReference>
<evidence type="ECO:0000256" key="2">
    <source>
        <dbReference type="ARBA" id="ARBA00023015"/>
    </source>
</evidence>
<evidence type="ECO:0000256" key="3">
    <source>
        <dbReference type="ARBA" id="ARBA00023082"/>
    </source>
</evidence>
<comment type="similarity">
    <text evidence="1">Belongs to the sigma-70 factor family. ECF subfamily.</text>
</comment>
<dbReference type="InterPro" id="IPR013325">
    <property type="entry name" value="RNA_pol_sigma_r2"/>
</dbReference>
<dbReference type="InterPro" id="IPR013324">
    <property type="entry name" value="RNA_pol_sigma_r3/r4-like"/>
</dbReference>
<dbReference type="SUPFAM" id="SSF88946">
    <property type="entry name" value="Sigma2 domain of RNA polymerase sigma factors"/>
    <property type="match status" value="1"/>
</dbReference>
<evidence type="ECO:0000313" key="6">
    <source>
        <dbReference type="EMBL" id="CUQ07238.1"/>
    </source>
</evidence>
<reference evidence="6 7" key="1">
    <citation type="submission" date="2015-09" db="EMBL/GenBank/DDBJ databases">
        <authorList>
            <consortium name="Pathogen Informatics"/>
        </authorList>
    </citation>
    <scope>NUCLEOTIDE SEQUENCE [LARGE SCALE GENOMIC DNA]</scope>
    <source>
        <strain evidence="6 7">2789STDY5834945</strain>
    </source>
</reference>
<dbReference type="EMBL" id="CZBI01000003">
    <property type="protein sequence ID" value="CUQ07238.1"/>
    <property type="molecule type" value="Genomic_DNA"/>
</dbReference>
<dbReference type="Pfam" id="PF04542">
    <property type="entry name" value="Sigma70_r2"/>
    <property type="match status" value="1"/>
</dbReference>
<dbReference type="InterPro" id="IPR039425">
    <property type="entry name" value="RNA_pol_sigma-70-like"/>
</dbReference>
<dbReference type="NCBIfam" id="TIGR02985">
    <property type="entry name" value="Sig70_bacteroi1"/>
    <property type="match status" value="1"/>
</dbReference>
<dbReference type="PANTHER" id="PTHR43133:SF46">
    <property type="entry name" value="RNA POLYMERASE SIGMA-70 FACTOR ECF SUBFAMILY"/>
    <property type="match status" value="1"/>
</dbReference>
<dbReference type="CDD" id="cd06171">
    <property type="entry name" value="Sigma70_r4"/>
    <property type="match status" value="1"/>
</dbReference>
<dbReference type="InterPro" id="IPR000792">
    <property type="entry name" value="Tscrpt_reg_LuxR_C"/>
</dbReference>
<dbReference type="AlphaFoldDB" id="A0A174THB3"/>
<dbReference type="GO" id="GO:0003677">
    <property type="term" value="F:DNA binding"/>
    <property type="evidence" value="ECO:0007669"/>
    <property type="project" value="InterPro"/>
</dbReference>
<evidence type="ECO:0000256" key="4">
    <source>
        <dbReference type="ARBA" id="ARBA00023163"/>
    </source>
</evidence>
<dbReference type="InterPro" id="IPR036388">
    <property type="entry name" value="WH-like_DNA-bd_sf"/>
</dbReference>